<evidence type="ECO:0000313" key="12">
    <source>
        <dbReference type="Proteomes" id="UP001595900"/>
    </source>
</evidence>
<accession>A0ABV8Q9G0</accession>
<dbReference type="PANTHER" id="PTHR33571">
    <property type="entry name" value="SSL8005 PROTEIN"/>
    <property type="match status" value="1"/>
</dbReference>
<dbReference type="CDD" id="cd05403">
    <property type="entry name" value="NT_KNTase_like"/>
    <property type="match status" value="1"/>
</dbReference>
<dbReference type="InterPro" id="IPR052038">
    <property type="entry name" value="Type-VII_TA_antitoxin"/>
</dbReference>
<evidence type="ECO:0000256" key="2">
    <source>
        <dbReference type="ARBA" id="ARBA00022649"/>
    </source>
</evidence>
<gene>
    <name evidence="11" type="ORF">ACFOYW_16555</name>
</gene>
<evidence type="ECO:0000256" key="8">
    <source>
        <dbReference type="ARBA" id="ARBA00022842"/>
    </source>
</evidence>
<evidence type="ECO:0000256" key="7">
    <source>
        <dbReference type="ARBA" id="ARBA00022840"/>
    </source>
</evidence>
<comment type="caution">
    <text evidence="11">The sequence shown here is derived from an EMBL/GenBank/DDBJ whole genome shotgun (WGS) entry which is preliminary data.</text>
</comment>
<comment type="cofactor">
    <cofactor evidence="1">
        <name>Mg(2+)</name>
        <dbReference type="ChEBI" id="CHEBI:18420"/>
    </cofactor>
</comment>
<feature type="domain" description="Polymerase nucleotidyl transferase" evidence="10">
    <location>
        <begin position="22"/>
        <end position="85"/>
    </location>
</feature>
<keyword evidence="7" id="KW-0067">ATP-binding</keyword>
<evidence type="ECO:0000256" key="3">
    <source>
        <dbReference type="ARBA" id="ARBA00022679"/>
    </source>
</evidence>
<dbReference type="InterPro" id="IPR002934">
    <property type="entry name" value="Polymerase_NTP_transf_dom"/>
</dbReference>
<keyword evidence="8" id="KW-0460">Magnesium</keyword>
<keyword evidence="6" id="KW-0547">Nucleotide-binding</keyword>
<dbReference type="Gene3D" id="3.30.460.10">
    <property type="entry name" value="Beta Polymerase, domain 2"/>
    <property type="match status" value="1"/>
</dbReference>
<keyword evidence="5" id="KW-0479">Metal-binding</keyword>
<protein>
    <submittedName>
        <fullName evidence="11">Nucleotidyltransferase family protein</fullName>
    </submittedName>
</protein>
<dbReference type="RefSeq" id="WP_390231507.1">
    <property type="nucleotide sequence ID" value="NZ_JBHSCN010000016.1"/>
</dbReference>
<evidence type="ECO:0000259" key="10">
    <source>
        <dbReference type="Pfam" id="PF01909"/>
    </source>
</evidence>
<reference evidence="12" key="1">
    <citation type="journal article" date="2019" name="Int. J. Syst. Evol. Microbiol.">
        <title>The Global Catalogue of Microorganisms (GCM) 10K type strain sequencing project: providing services to taxonomists for standard genome sequencing and annotation.</title>
        <authorList>
            <consortium name="The Broad Institute Genomics Platform"/>
            <consortium name="The Broad Institute Genome Sequencing Center for Infectious Disease"/>
            <person name="Wu L."/>
            <person name="Ma J."/>
        </authorList>
    </citation>
    <scope>NUCLEOTIDE SEQUENCE [LARGE SCALE GENOMIC DNA]</scope>
    <source>
        <strain evidence="12">CGMCC 1.10363</strain>
    </source>
</reference>
<evidence type="ECO:0000256" key="1">
    <source>
        <dbReference type="ARBA" id="ARBA00001946"/>
    </source>
</evidence>
<dbReference type="EMBL" id="JBHSCN010000016">
    <property type="protein sequence ID" value="MFC4244981.1"/>
    <property type="molecule type" value="Genomic_DNA"/>
</dbReference>
<evidence type="ECO:0000313" key="11">
    <source>
        <dbReference type="EMBL" id="MFC4244981.1"/>
    </source>
</evidence>
<sequence>MAAIAPAAVLDRDREAIRATLAAYGVERAGVFGSIARGEDTTASDLDLIVVFRPGARRDLVSISEDLATLTGLSVDVVDRDRVIERVQRTGVGYRILRDTVPL</sequence>
<dbReference type="SUPFAM" id="SSF81301">
    <property type="entry name" value="Nucleotidyltransferase"/>
    <property type="match status" value="1"/>
</dbReference>
<dbReference type="Pfam" id="PF01909">
    <property type="entry name" value="NTP_transf_2"/>
    <property type="match status" value="1"/>
</dbReference>
<keyword evidence="4" id="KW-0548">Nucleotidyltransferase</keyword>
<evidence type="ECO:0000256" key="6">
    <source>
        <dbReference type="ARBA" id="ARBA00022741"/>
    </source>
</evidence>
<proteinExistence type="inferred from homology"/>
<dbReference type="Proteomes" id="UP001595900">
    <property type="component" value="Unassembled WGS sequence"/>
</dbReference>
<comment type="similarity">
    <text evidence="9">Belongs to the MntA antitoxin family.</text>
</comment>
<dbReference type="InterPro" id="IPR043519">
    <property type="entry name" value="NT_sf"/>
</dbReference>
<organism evidence="11 12">
    <name type="scientific">Gryllotalpicola reticulitermitis</name>
    <dbReference type="NCBI Taxonomy" id="1184153"/>
    <lineage>
        <taxon>Bacteria</taxon>
        <taxon>Bacillati</taxon>
        <taxon>Actinomycetota</taxon>
        <taxon>Actinomycetes</taxon>
        <taxon>Micrococcales</taxon>
        <taxon>Microbacteriaceae</taxon>
        <taxon>Gryllotalpicola</taxon>
    </lineage>
</organism>
<name>A0ABV8Q9G0_9MICO</name>
<keyword evidence="3" id="KW-0808">Transferase</keyword>
<dbReference type="PANTHER" id="PTHR33571:SF12">
    <property type="entry name" value="BSL3053 PROTEIN"/>
    <property type="match status" value="1"/>
</dbReference>
<keyword evidence="12" id="KW-1185">Reference proteome</keyword>
<evidence type="ECO:0000256" key="5">
    <source>
        <dbReference type="ARBA" id="ARBA00022723"/>
    </source>
</evidence>
<evidence type="ECO:0000256" key="9">
    <source>
        <dbReference type="ARBA" id="ARBA00038276"/>
    </source>
</evidence>
<keyword evidence="2" id="KW-1277">Toxin-antitoxin system</keyword>
<evidence type="ECO:0000256" key="4">
    <source>
        <dbReference type="ARBA" id="ARBA00022695"/>
    </source>
</evidence>